<dbReference type="PROSITE" id="PS00018">
    <property type="entry name" value="EF_HAND_1"/>
    <property type="match status" value="1"/>
</dbReference>
<gene>
    <name evidence="1" type="ordered locus">CHU_2846</name>
</gene>
<sequence>MTKHTFFLFCVFIAFSCSNDKLESKGFAISEISDEETVPEKSGLAKDSAVFQTQPYKVLLTAHPAHRLTPLFKVNYNKKTQKPFIGSTDFHYRYSEEIESGNNWNSHLIPGFEAAYGYNLVNISHFNTGTQKQQVLFEKPVLIKTIYYPAFTKDTLNNKPVTRNFYMVSAYDEDTNKDGMINLQDLRRFYYFDLEGENKRALLPENYSIQASEYDPANDVVYIFAKLDENNNGTADDRESVHIFWIDLTNPEKTGRQL</sequence>
<dbReference type="RefSeq" id="WP_011586204.1">
    <property type="nucleotide sequence ID" value="NC_008255.1"/>
</dbReference>
<evidence type="ECO:0000313" key="2">
    <source>
        <dbReference type="Proteomes" id="UP000001822"/>
    </source>
</evidence>
<name>A0A6N4SUM8_CYTH3</name>
<reference evidence="1 2" key="1">
    <citation type="journal article" date="2007" name="Appl. Environ. Microbiol.">
        <title>Genome sequence of the cellulolytic gliding bacterium Cytophaga hutchinsonii.</title>
        <authorList>
            <person name="Xie G."/>
            <person name="Bruce D.C."/>
            <person name="Challacombe J.F."/>
            <person name="Chertkov O."/>
            <person name="Detter J.C."/>
            <person name="Gilna P."/>
            <person name="Han C.S."/>
            <person name="Lucas S."/>
            <person name="Misra M."/>
            <person name="Myers G.L."/>
            <person name="Richardson P."/>
            <person name="Tapia R."/>
            <person name="Thayer N."/>
            <person name="Thompson L.S."/>
            <person name="Brettin T.S."/>
            <person name="Henrissat B."/>
            <person name="Wilson D.B."/>
            <person name="McBride M.J."/>
        </authorList>
    </citation>
    <scope>NUCLEOTIDE SEQUENCE [LARGE SCALE GENOMIC DNA]</scope>
    <source>
        <strain evidence="2">ATCC 33406 / DSM 1761 / CIP 103989 / NBRC 15051 / NCIMB 9469 / D465</strain>
    </source>
</reference>
<protein>
    <recommendedName>
        <fullName evidence="3">EF-hand domain-containing protein</fullName>
    </recommendedName>
</protein>
<organism evidence="1 2">
    <name type="scientific">Cytophaga hutchinsonii (strain ATCC 33406 / DSM 1761 / CIP 103989 / NBRC 15051 / NCIMB 9469 / D465)</name>
    <dbReference type="NCBI Taxonomy" id="269798"/>
    <lineage>
        <taxon>Bacteria</taxon>
        <taxon>Pseudomonadati</taxon>
        <taxon>Bacteroidota</taxon>
        <taxon>Cytophagia</taxon>
        <taxon>Cytophagales</taxon>
        <taxon>Cytophagaceae</taxon>
        <taxon>Cytophaga</taxon>
    </lineage>
</organism>
<dbReference type="EMBL" id="CP000383">
    <property type="protein sequence ID" value="ABG60094.1"/>
    <property type="molecule type" value="Genomic_DNA"/>
</dbReference>
<dbReference type="Proteomes" id="UP000001822">
    <property type="component" value="Chromosome"/>
</dbReference>
<dbReference type="PROSITE" id="PS51257">
    <property type="entry name" value="PROKAR_LIPOPROTEIN"/>
    <property type="match status" value="1"/>
</dbReference>
<proteinExistence type="predicted"/>
<dbReference type="KEGG" id="chu:CHU_2846"/>
<keyword evidence="2" id="KW-1185">Reference proteome</keyword>
<dbReference type="OrthoDB" id="1355105at2"/>
<dbReference type="AlphaFoldDB" id="A0A6N4SUM8"/>
<accession>A0A6N4SUM8</accession>
<evidence type="ECO:0008006" key="3">
    <source>
        <dbReference type="Google" id="ProtNLM"/>
    </source>
</evidence>
<dbReference type="InterPro" id="IPR018247">
    <property type="entry name" value="EF_Hand_1_Ca_BS"/>
</dbReference>
<evidence type="ECO:0000313" key="1">
    <source>
        <dbReference type="EMBL" id="ABG60094.1"/>
    </source>
</evidence>